<reference evidence="2 3" key="1">
    <citation type="submission" date="2016-10" db="EMBL/GenBank/DDBJ databases">
        <authorList>
            <person name="Varghese N."/>
            <person name="Submissions S."/>
        </authorList>
    </citation>
    <scope>NUCLEOTIDE SEQUENCE [LARGE SCALE GENOMIC DNA]</scope>
    <source>
        <strain evidence="2 3">Nl1</strain>
    </source>
</reference>
<evidence type="ECO:0000256" key="1">
    <source>
        <dbReference type="SAM" id="SignalP"/>
    </source>
</evidence>
<dbReference type="EMBL" id="FNKY01000001">
    <property type="protein sequence ID" value="SDQ59755.1"/>
    <property type="molecule type" value="Genomic_DNA"/>
</dbReference>
<proteinExistence type="predicted"/>
<sequence>MLSLLKVLLFSFTAALSFVSLDALAYTEAVPFVHEKISVLSSGKRVAVSFRERPCKSGECREADAGMWGIDGGIPRFITEVFLVSIDGKEFVIPRKFYQDLTNTYQLRIFEQNARVIIELKGGEAAGAYTARFKLGGMCGFEREVCAEVCKEIWERTTWYNAFAYEADPRCGSGIQ</sequence>
<organism evidence="2 3">
    <name type="scientific">Nitrosospira multiformis</name>
    <dbReference type="NCBI Taxonomy" id="1231"/>
    <lineage>
        <taxon>Bacteria</taxon>
        <taxon>Pseudomonadati</taxon>
        <taxon>Pseudomonadota</taxon>
        <taxon>Betaproteobacteria</taxon>
        <taxon>Nitrosomonadales</taxon>
        <taxon>Nitrosomonadaceae</taxon>
        <taxon>Nitrosospira</taxon>
    </lineage>
</organism>
<dbReference type="RefSeq" id="WP_074631750.1">
    <property type="nucleotide sequence ID" value="NZ_FNKY01000001.1"/>
</dbReference>
<gene>
    <name evidence="2" type="ORF">SAMN05216402_1481</name>
</gene>
<comment type="caution">
    <text evidence="2">The sequence shown here is derived from an EMBL/GenBank/DDBJ whole genome shotgun (WGS) entry which is preliminary data.</text>
</comment>
<keyword evidence="1" id="KW-0732">Signal</keyword>
<accession>A0ABY0TGX8</accession>
<protein>
    <submittedName>
        <fullName evidence="2">Uncharacterized protein</fullName>
    </submittedName>
</protein>
<feature type="signal peptide" evidence="1">
    <location>
        <begin position="1"/>
        <end position="25"/>
    </location>
</feature>
<evidence type="ECO:0000313" key="3">
    <source>
        <dbReference type="Proteomes" id="UP000183471"/>
    </source>
</evidence>
<dbReference type="Proteomes" id="UP000183471">
    <property type="component" value="Unassembled WGS sequence"/>
</dbReference>
<evidence type="ECO:0000313" key="2">
    <source>
        <dbReference type="EMBL" id="SDQ59755.1"/>
    </source>
</evidence>
<name>A0ABY0TGX8_9PROT</name>
<feature type="chain" id="PRO_5046563803" evidence="1">
    <location>
        <begin position="26"/>
        <end position="176"/>
    </location>
</feature>
<keyword evidence="3" id="KW-1185">Reference proteome</keyword>